<protein>
    <submittedName>
        <fullName evidence="1">Uncharacterized protein</fullName>
    </submittedName>
</protein>
<dbReference type="AlphaFoldDB" id="A0A5N6ZDE0"/>
<dbReference type="OrthoDB" id="4358740at2759"/>
<accession>A0A5N6ZDE0</accession>
<gene>
    <name evidence="1" type="ORF">BDV28DRAFT_31127</name>
</gene>
<reference evidence="2" key="1">
    <citation type="submission" date="2019-04" db="EMBL/GenBank/DDBJ databases">
        <title>Friends and foes A comparative genomics studyof 23 Aspergillus species from section Flavi.</title>
        <authorList>
            <consortium name="DOE Joint Genome Institute"/>
            <person name="Kjaerbolling I."/>
            <person name="Vesth T."/>
            <person name="Frisvad J.C."/>
            <person name="Nybo J.L."/>
            <person name="Theobald S."/>
            <person name="Kildgaard S."/>
            <person name="Isbrandt T."/>
            <person name="Kuo A."/>
            <person name="Sato A."/>
            <person name="Lyhne E.K."/>
            <person name="Kogle M.E."/>
            <person name="Wiebenga A."/>
            <person name="Kun R.S."/>
            <person name="Lubbers R.J."/>
            <person name="Makela M.R."/>
            <person name="Barry K."/>
            <person name="Chovatia M."/>
            <person name="Clum A."/>
            <person name="Daum C."/>
            <person name="Haridas S."/>
            <person name="He G."/>
            <person name="LaButti K."/>
            <person name="Lipzen A."/>
            <person name="Mondo S."/>
            <person name="Riley R."/>
            <person name="Salamov A."/>
            <person name="Simmons B.A."/>
            <person name="Magnuson J.K."/>
            <person name="Henrissat B."/>
            <person name="Mortensen U.H."/>
            <person name="Larsen T.O."/>
            <person name="Devries R.P."/>
            <person name="Grigoriev I.V."/>
            <person name="Machida M."/>
            <person name="Baker S.E."/>
            <person name="Andersen M.R."/>
        </authorList>
    </citation>
    <scope>NUCLEOTIDE SEQUENCE [LARGE SCALE GENOMIC DNA]</scope>
    <source>
        <strain evidence="2">CBS 553.77</strain>
    </source>
</reference>
<proteinExistence type="predicted"/>
<evidence type="ECO:0000313" key="2">
    <source>
        <dbReference type="Proteomes" id="UP000327118"/>
    </source>
</evidence>
<sequence>MMDNINREVLNVIEEQGTIRIVVDVPTDILHSDNILDAASDFVRPLMDEWEKNNRTQLIVVDIYPRHTYIVIDINNWQYNYNIAHQQTFPIPVYILRLSRRSKQWIFFRRAIEDQKIAISIAELHRCNGTNPTPFLADHIRGSVYLSPRTT</sequence>
<organism evidence="1 2">
    <name type="scientific">Aspergillus coremiiformis</name>
    <dbReference type="NCBI Taxonomy" id="138285"/>
    <lineage>
        <taxon>Eukaryota</taxon>
        <taxon>Fungi</taxon>
        <taxon>Dikarya</taxon>
        <taxon>Ascomycota</taxon>
        <taxon>Pezizomycotina</taxon>
        <taxon>Eurotiomycetes</taxon>
        <taxon>Eurotiomycetidae</taxon>
        <taxon>Eurotiales</taxon>
        <taxon>Aspergillaceae</taxon>
        <taxon>Aspergillus</taxon>
        <taxon>Aspergillus subgen. Circumdati</taxon>
    </lineage>
</organism>
<dbReference type="Proteomes" id="UP000327118">
    <property type="component" value="Unassembled WGS sequence"/>
</dbReference>
<name>A0A5N6ZDE0_9EURO</name>
<keyword evidence="2" id="KW-1185">Reference proteome</keyword>
<evidence type="ECO:0000313" key="1">
    <source>
        <dbReference type="EMBL" id="KAE8355662.1"/>
    </source>
</evidence>
<dbReference type="EMBL" id="ML739049">
    <property type="protein sequence ID" value="KAE8355662.1"/>
    <property type="molecule type" value="Genomic_DNA"/>
</dbReference>